<sequence>MSSIDLESRVYTGLWRDWSRGSVLGHILTLSRSDGGLVIALTAFFVAFVATRFWMILSLISHTRHSTAVRRHTLYHQQQVILRNSVTPEAAFLSLFRLWWAWRNLSFRQRIRVLLLCGLAGLTVVSFTVAGAFSSSISSSVGDKLLIKSSNCGTIVYLTNDVSVNNIHDKILSEFVSNAANYAQQCYSADRSGLLNCNRFVKDHLRSTVDYNASCPFSSGICRSNTSNVQLDSGPININNDLGLNADEMRTTSFRYRLTCAPLVTDGYTSVKNTSHGSLIRYHYGQRQATDNRSDPWQDFIYQASSVASQYPHDPERNGDRTNARFQMGIESQLIYNRQPKPSQGASILIPELFRPDGDASIMFLEGNGVAFNQRMDDDWYRATIPGANISSPIKDGITVYYTPEEAASPLGCFEQYQFCFADQCGPLASFNDAIVESAPIVHSTPDMIQPGSQITGNRAAMSLIWLATVIGASFRNGASVVGKLGPSSLASQSSLSRGIQFVTSPQEQWKKDVENWFNISLATLQSGFISTVIRPSDANLEKAILPPTDDFQKGLCDSQKIRSTGYTSFSLFGLLFTYIVGGLIIIASLVMEPVLGCLQRRYKYQTYEQLEWGTNQYLQLHRLAQEELGYGEWADCTEFVPVTKQDQLLGSLNIRNLSHPIITKHPIEPKEKEYPEPIDSDSRASTMVQESLPAERLSAETQSLGDDTALQVQHQHDEYYAISIDEARHMLGSDAAQTPVPTVRQGRNSELATTNEEVDDIAPATKTR</sequence>
<evidence type="ECO:0008006" key="5">
    <source>
        <dbReference type="Google" id="ProtNLM"/>
    </source>
</evidence>
<evidence type="ECO:0000313" key="3">
    <source>
        <dbReference type="EMBL" id="GAP90397.2"/>
    </source>
</evidence>
<proteinExistence type="predicted"/>
<keyword evidence="4" id="KW-1185">Reference proteome</keyword>
<keyword evidence="2" id="KW-0472">Membrane</keyword>
<feature type="region of interest" description="Disordered" evidence="1">
    <location>
        <begin position="735"/>
        <end position="769"/>
    </location>
</feature>
<evidence type="ECO:0000256" key="1">
    <source>
        <dbReference type="SAM" id="MobiDB-lite"/>
    </source>
</evidence>
<evidence type="ECO:0000313" key="4">
    <source>
        <dbReference type="Proteomes" id="UP000054516"/>
    </source>
</evidence>
<feature type="transmembrane region" description="Helical" evidence="2">
    <location>
        <begin position="37"/>
        <end position="60"/>
    </location>
</feature>
<dbReference type="OMA" id="SYARQCY"/>
<accession>A0A1W2TPR3</accession>
<evidence type="ECO:0000256" key="2">
    <source>
        <dbReference type="SAM" id="Phobius"/>
    </source>
</evidence>
<feature type="compositionally biased region" description="Polar residues" evidence="1">
    <location>
        <begin position="736"/>
        <end position="756"/>
    </location>
</feature>
<organism evidence="3">
    <name type="scientific">Rosellinia necatrix</name>
    <name type="common">White root-rot fungus</name>
    <dbReference type="NCBI Taxonomy" id="77044"/>
    <lineage>
        <taxon>Eukaryota</taxon>
        <taxon>Fungi</taxon>
        <taxon>Dikarya</taxon>
        <taxon>Ascomycota</taxon>
        <taxon>Pezizomycotina</taxon>
        <taxon>Sordariomycetes</taxon>
        <taxon>Xylariomycetidae</taxon>
        <taxon>Xylariales</taxon>
        <taxon>Xylariaceae</taxon>
        <taxon>Rosellinia</taxon>
    </lineage>
</organism>
<gene>
    <name evidence="3" type="ORF">SAMD00023353_4900340</name>
</gene>
<dbReference type="EMBL" id="DF977494">
    <property type="protein sequence ID" value="GAP90397.2"/>
    <property type="molecule type" value="Genomic_DNA"/>
</dbReference>
<feature type="transmembrane region" description="Helical" evidence="2">
    <location>
        <begin position="113"/>
        <end position="133"/>
    </location>
</feature>
<feature type="transmembrane region" description="Helical" evidence="2">
    <location>
        <begin position="570"/>
        <end position="592"/>
    </location>
</feature>
<protein>
    <recommendedName>
        <fullName evidence="5">Cytochrome p450 protein</fullName>
    </recommendedName>
</protein>
<keyword evidence="2" id="KW-0812">Transmembrane</keyword>
<keyword evidence="2" id="KW-1133">Transmembrane helix</keyword>
<dbReference type="AlphaFoldDB" id="A0A1W2TPR3"/>
<name>A0A1W2TPR3_ROSNE</name>
<reference evidence="3" key="1">
    <citation type="submission" date="2016-03" db="EMBL/GenBank/DDBJ databases">
        <title>Draft genome sequence of Rosellinia necatrix.</title>
        <authorList>
            <person name="Kanematsu S."/>
        </authorList>
    </citation>
    <scope>NUCLEOTIDE SEQUENCE [LARGE SCALE GENOMIC DNA]</scope>
    <source>
        <strain evidence="3">W97</strain>
    </source>
</reference>
<dbReference type="OrthoDB" id="3540210at2759"/>
<dbReference type="Proteomes" id="UP000054516">
    <property type="component" value="Unassembled WGS sequence"/>
</dbReference>